<name>A0A6C0LUB1_9ZZZZ</name>
<dbReference type="Gene3D" id="1.10.150.390">
    <property type="match status" value="1"/>
</dbReference>
<evidence type="ECO:0000256" key="1">
    <source>
        <dbReference type="ARBA" id="ARBA00012418"/>
    </source>
</evidence>
<feature type="domain" description="RNA polymerase Rpb1" evidence="7">
    <location>
        <begin position="48"/>
        <end position="385"/>
    </location>
</feature>
<evidence type="ECO:0000256" key="3">
    <source>
        <dbReference type="ARBA" id="ARBA00022679"/>
    </source>
</evidence>
<evidence type="ECO:0000313" key="8">
    <source>
        <dbReference type="EMBL" id="QHU33980.1"/>
    </source>
</evidence>
<keyword evidence="5" id="KW-0804">Transcription</keyword>
<accession>A0A6C0LUB1</accession>
<evidence type="ECO:0000256" key="5">
    <source>
        <dbReference type="ARBA" id="ARBA00023163"/>
    </source>
</evidence>
<proteinExistence type="predicted"/>
<dbReference type="GO" id="GO:0003677">
    <property type="term" value="F:DNA binding"/>
    <property type="evidence" value="ECO:0007669"/>
    <property type="project" value="InterPro"/>
</dbReference>
<dbReference type="GO" id="GO:0003899">
    <property type="term" value="F:DNA-directed RNA polymerase activity"/>
    <property type="evidence" value="ECO:0007669"/>
    <property type="project" value="UniProtKB-EC"/>
</dbReference>
<organism evidence="8">
    <name type="scientific">viral metagenome</name>
    <dbReference type="NCBI Taxonomy" id="1070528"/>
    <lineage>
        <taxon>unclassified sequences</taxon>
        <taxon>metagenomes</taxon>
        <taxon>organismal metagenomes</taxon>
    </lineage>
</organism>
<dbReference type="InterPro" id="IPR007081">
    <property type="entry name" value="RNA_pol_Rpb1_5"/>
</dbReference>
<dbReference type="SUPFAM" id="SSF64484">
    <property type="entry name" value="beta and beta-prime subunits of DNA dependent RNA-polymerase"/>
    <property type="match status" value="1"/>
</dbReference>
<comment type="catalytic activity">
    <reaction evidence="6">
        <text>RNA(n) + a ribonucleoside 5'-triphosphate = RNA(n+1) + diphosphate</text>
        <dbReference type="Rhea" id="RHEA:21248"/>
        <dbReference type="Rhea" id="RHEA-COMP:14527"/>
        <dbReference type="Rhea" id="RHEA-COMP:17342"/>
        <dbReference type="ChEBI" id="CHEBI:33019"/>
        <dbReference type="ChEBI" id="CHEBI:61557"/>
        <dbReference type="ChEBI" id="CHEBI:140395"/>
        <dbReference type="EC" id="2.7.7.6"/>
    </reaction>
</comment>
<dbReference type="PANTHER" id="PTHR19376:SF32">
    <property type="entry name" value="DNA-DIRECTED RNA POLYMERASE III SUBUNIT RPC1"/>
    <property type="match status" value="1"/>
</dbReference>
<dbReference type="PANTHER" id="PTHR19376">
    <property type="entry name" value="DNA-DIRECTED RNA POLYMERASE"/>
    <property type="match status" value="1"/>
</dbReference>
<dbReference type="EC" id="2.7.7.6" evidence="1"/>
<dbReference type="AlphaFoldDB" id="A0A6C0LUB1"/>
<dbReference type="EMBL" id="MN740565">
    <property type="protein sequence ID" value="QHU33980.1"/>
    <property type="molecule type" value="Genomic_DNA"/>
</dbReference>
<keyword evidence="3" id="KW-0808">Transferase</keyword>
<protein>
    <recommendedName>
        <fullName evidence="1">DNA-directed RNA polymerase</fullName>
        <ecNumber evidence="1">2.7.7.6</ecNumber>
    </recommendedName>
</protein>
<sequence>MTRKLTYNEIDNILDFITPQKGIPPVVALSISNNNKDNLRTQLNNIDIYPAIIPQLKESLEKTWFKSQVQPGESVGVICAQSIGEKNTQTALNTFHKAGQSETTMTEGVPRLQELLNATKNQRQINHRIFFNEGTKNIKDLRRTIGNHITGIKLGDLIVQNGVEIIFDKQPEPWYDAYEVLYGNEFRRYTNCIKVQLKKKRLFEFKINLNDISKAISDTYEDLTCVFSPFVATGEIYIFVDTVDVLSKLQHPIAFINESNAVEIYMEDIVLPNIEKLDICGIEGIDEIFYTVKKKEWFVETNASNNKNNVFRRLVSLPIVDACRTVSNNVWDIYETLGIEAVRKFLVDEFMIIMDGINTCHAVLLVDRMTFGGSISSISRYTLKYDECGPMGKASFEESLDNFLNAAVTGEVESTNGVSAAIVCGKRSNIGTGMMDLVMDLSNNT</sequence>
<dbReference type="GO" id="GO:0000428">
    <property type="term" value="C:DNA-directed RNA polymerase complex"/>
    <property type="evidence" value="ECO:0007669"/>
    <property type="project" value="UniProtKB-KW"/>
</dbReference>
<evidence type="ECO:0000259" key="7">
    <source>
        <dbReference type="Pfam" id="PF04998"/>
    </source>
</evidence>
<evidence type="ECO:0000256" key="2">
    <source>
        <dbReference type="ARBA" id="ARBA00022478"/>
    </source>
</evidence>
<keyword evidence="2" id="KW-0240">DNA-directed RNA polymerase</keyword>
<evidence type="ECO:0000256" key="4">
    <source>
        <dbReference type="ARBA" id="ARBA00022695"/>
    </source>
</evidence>
<evidence type="ECO:0000256" key="6">
    <source>
        <dbReference type="ARBA" id="ARBA00048552"/>
    </source>
</evidence>
<dbReference type="Pfam" id="PF04998">
    <property type="entry name" value="RNA_pol_Rpb1_5"/>
    <property type="match status" value="1"/>
</dbReference>
<keyword evidence="4" id="KW-0548">Nucleotidyltransferase</keyword>
<dbReference type="GO" id="GO:0006351">
    <property type="term" value="P:DNA-templated transcription"/>
    <property type="evidence" value="ECO:0007669"/>
    <property type="project" value="InterPro"/>
</dbReference>
<reference evidence="8" key="1">
    <citation type="journal article" date="2020" name="Nature">
        <title>Giant virus diversity and host interactions through global metagenomics.</title>
        <authorList>
            <person name="Schulz F."/>
            <person name="Roux S."/>
            <person name="Paez-Espino D."/>
            <person name="Jungbluth S."/>
            <person name="Walsh D.A."/>
            <person name="Denef V.J."/>
            <person name="McMahon K.D."/>
            <person name="Konstantinidis K.T."/>
            <person name="Eloe-Fadrosh E.A."/>
            <person name="Kyrpides N.C."/>
            <person name="Woyke T."/>
        </authorList>
    </citation>
    <scope>NUCLEOTIDE SEQUENCE</scope>
    <source>
        <strain evidence="8">GVMAG-S-1016704-142</strain>
    </source>
</reference>
<dbReference type="InterPro" id="IPR045867">
    <property type="entry name" value="DNA-dir_RpoC_beta_prime"/>
</dbReference>